<dbReference type="GO" id="GO:0005886">
    <property type="term" value="C:plasma membrane"/>
    <property type="evidence" value="ECO:0007669"/>
    <property type="project" value="TreeGrafter"/>
</dbReference>
<dbReference type="OrthoDB" id="2353937at2"/>
<evidence type="ECO:0000256" key="5">
    <source>
        <dbReference type="SAM" id="Phobius"/>
    </source>
</evidence>
<dbReference type="InterPro" id="IPR007348">
    <property type="entry name" value="CopC_dom"/>
</dbReference>
<evidence type="ECO:0000256" key="6">
    <source>
        <dbReference type="SAM" id="SignalP"/>
    </source>
</evidence>
<feature type="domain" description="CopC" evidence="7">
    <location>
        <begin position="23"/>
        <end position="114"/>
    </location>
</feature>
<organism evidence="8 9">
    <name type="scientific">Paenibacillus typhae</name>
    <dbReference type="NCBI Taxonomy" id="1174501"/>
    <lineage>
        <taxon>Bacteria</taxon>
        <taxon>Bacillati</taxon>
        <taxon>Bacillota</taxon>
        <taxon>Bacilli</taxon>
        <taxon>Bacillales</taxon>
        <taxon>Paenibacillaceae</taxon>
        <taxon>Paenibacillus</taxon>
    </lineage>
</organism>
<evidence type="ECO:0000256" key="4">
    <source>
        <dbReference type="ARBA" id="ARBA00023008"/>
    </source>
</evidence>
<reference evidence="9" key="1">
    <citation type="submission" date="2016-10" db="EMBL/GenBank/DDBJ databases">
        <authorList>
            <person name="Varghese N."/>
            <person name="Submissions S."/>
        </authorList>
    </citation>
    <scope>NUCLEOTIDE SEQUENCE [LARGE SCALE GENOMIC DNA]</scope>
    <source>
        <strain evidence="9">CGMCC 1.11012</strain>
    </source>
</reference>
<dbReference type="InterPro" id="IPR010916">
    <property type="entry name" value="TonB_box_CS"/>
</dbReference>
<evidence type="ECO:0000313" key="8">
    <source>
        <dbReference type="EMBL" id="SDH94835.1"/>
    </source>
</evidence>
<dbReference type="Proteomes" id="UP000199050">
    <property type="component" value="Unassembled WGS sequence"/>
</dbReference>
<dbReference type="GO" id="GO:0030313">
    <property type="term" value="C:cell envelope"/>
    <property type="evidence" value="ECO:0007669"/>
    <property type="project" value="UniProtKB-SubCell"/>
</dbReference>
<comment type="subcellular location">
    <subcellularLocation>
        <location evidence="1">Cell envelope</location>
    </subcellularLocation>
</comment>
<feature type="transmembrane region" description="Helical" evidence="5">
    <location>
        <begin position="169"/>
        <end position="189"/>
    </location>
</feature>
<dbReference type="STRING" id="1174501.SAMN05216192_102123"/>
<feature type="signal peptide" evidence="6">
    <location>
        <begin position="1"/>
        <end position="22"/>
    </location>
</feature>
<keyword evidence="2" id="KW-0479">Metal-binding</keyword>
<sequence>MMKKAVVLILLLLFLVPATALAHTELKSSFPKQDEVIEQPLKEIMLTFNTDLEKLSTLSLFDENEKKVNVDTIEVKANVLSAALSTTLANGNYKIDWKIVGADGHVINQSFSFQMAVPILPETETLTGKSFTEEIIVKEAPAQEPSPSIPQDDQIALNISNIGSSSSSLFIWIGVCSLIVIAILANRIWRKRT</sequence>
<evidence type="ECO:0000313" key="9">
    <source>
        <dbReference type="Proteomes" id="UP000199050"/>
    </source>
</evidence>
<dbReference type="SUPFAM" id="SSF81296">
    <property type="entry name" value="E set domains"/>
    <property type="match status" value="1"/>
</dbReference>
<dbReference type="InterPro" id="IPR014755">
    <property type="entry name" value="Cu-Rt/internalin_Ig-like"/>
</dbReference>
<dbReference type="RefSeq" id="WP_090711796.1">
    <property type="nucleotide sequence ID" value="NZ_FNDX01000002.1"/>
</dbReference>
<dbReference type="InterPro" id="IPR032694">
    <property type="entry name" value="CopC/D"/>
</dbReference>
<accession>A0A1G8GK88</accession>
<gene>
    <name evidence="8" type="ORF">SAMN05216192_102123</name>
</gene>
<evidence type="ECO:0000256" key="3">
    <source>
        <dbReference type="ARBA" id="ARBA00022729"/>
    </source>
</evidence>
<protein>
    <recommendedName>
        <fullName evidence="7">CopC domain-containing protein</fullName>
    </recommendedName>
</protein>
<dbReference type="PROSITE" id="PS00430">
    <property type="entry name" value="TONB_DEPENDENT_REC_1"/>
    <property type="match status" value="1"/>
</dbReference>
<keyword evidence="3 6" id="KW-0732">Signal</keyword>
<dbReference type="GO" id="GO:0006825">
    <property type="term" value="P:copper ion transport"/>
    <property type="evidence" value="ECO:0007669"/>
    <property type="project" value="InterPro"/>
</dbReference>
<keyword evidence="5" id="KW-0472">Membrane</keyword>
<dbReference type="Pfam" id="PF04234">
    <property type="entry name" value="CopC"/>
    <property type="match status" value="1"/>
</dbReference>
<dbReference type="EMBL" id="FNDX01000002">
    <property type="protein sequence ID" value="SDH94835.1"/>
    <property type="molecule type" value="Genomic_DNA"/>
</dbReference>
<feature type="chain" id="PRO_5011483936" description="CopC domain-containing protein" evidence="6">
    <location>
        <begin position="23"/>
        <end position="193"/>
    </location>
</feature>
<keyword evidence="4" id="KW-0186">Copper</keyword>
<dbReference type="AlphaFoldDB" id="A0A1G8GK88"/>
<dbReference type="GO" id="GO:0042597">
    <property type="term" value="C:periplasmic space"/>
    <property type="evidence" value="ECO:0007669"/>
    <property type="project" value="InterPro"/>
</dbReference>
<evidence type="ECO:0000259" key="7">
    <source>
        <dbReference type="Pfam" id="PF04234"/>
    </source>
</evidence>
<dbReference type="GO" id="GO:0046688">
    <property type="term" value="P:response to copper ion"/>
    <property type="evidence" value="ECO:0007669"/>
    <property type="project" value="InterPro"/>
</dbReference>
<name>A0A1G8GK88_9BACL</name>
<keyword evidence="5" id="KW-1133">Transmembrane helix</keyword>
<evidence type="ECO:0000256" key="1">
    <source>
        <dbReference type="ARBA" id="ARBA00004196"/>
    </source>
</evidence>
<keyword evidence="5" id="KW-0812">Transmembrane</keyword>
<dbReference type="PANTHER" id="PTHR34820:SF4">
    <property type="entry name" value="INNER MEMBRANE PROTEIN YEBZ"/>
    <property type="match status" value="1"/>
</dbReference>
<dbReference type="GO" id="GO:0005507">
    <property type="term" value="F:copper ion binding"/>
    <property type="evidence" value="ECO:0007669"/>
    <property type="project" value="InterPro"/>
</dbReference>
<dbReference type="InterPro" id="IPR014756">
    <property type="entry name" value="Ig_E-set"/>
</dbReference>
<dbReference type="Gene3D" id="2.60.40.1220">
    <property type="match status" value="1"/>
</dbReference>
<evidence type="ECO:0000256" key="2">
    <source>
        <dbReference type="ARBA" id="ARBA00022723"/>
    </source>
</evidence>
<keyword evidence="9" id="KW-1185">Reference proteome</keyword>
<dbReference type="PANTHER" id="PTHR34820">
    <property type="entry name" value="INNER MEMBRANE PROTEIN YEBZ"/>
    <property type="match status" value="1"/>
</dbReference>
<proteinExistence type="predicted"/>